<dbReference type="GO" id="GO:0005524">
    <property type="term" value="F:ATP binding"/>
    <property type="evidence" value="ECO:0007669"/>
    <property type="project" value="UniProtKB-KW"/>
</dbReference>
<dbReference type="InterPro" id="IPR043519">
    <property type="entry name" value="NT_sf"/>
</dbReference>
<keyword evidence="4" id="KW-0548">Nucleotidyltransferase</keyword>
<evidence type="ECO:0000256" key="5">
    <source>
        <dbReference type="ARBA" id="ARBA00022723"/>
    </source>
</evidence>
<keyword evidence="7" id="KW-0067">ATP-binding</keyword>
<dbReference type="PANTHER" id="PTHR33571:SF14">
    <property type="entry name" value="PROTEIN ADENYLYLTRANSFERASE MJ0435-RELATED"/>
    <property type="match status" value="1"/>
</dbReference>
<evidence type="ECO:0000256" key="2">
    <source>
        <dbReference type="ARBA" id="ARBA00022649"/>
    </source>
</evidence>
<dbReference type="AlphaFoldDB" id="A0A7C3HSH4"/>
<dbReference type="InterPro" id="IPR002934">
    <property type="entry name" value="Polymerase_NTP_transf_dom"/>
</dbReference>
<evidence type="ECO:0000256" key="9">
    <source>
        <dbReference type="ARBA" id="ARBA00038276"/>
    </source>
</evidence>
<comment type="caution">
    <text evidence="11">The sequence shown here is derived from an EMBL/GenBank/DDBJ whole genome shotgun (WGS) entry which is preliminary data.</text>
</comment>
<keyword evidence="6" id="KW-0547">Nucleotide-binding</keyword>
<organism evidence="11">
    <name type="scientific">Meiothermus ruber</name>
    <dbReference type="NCBI Taxonomy" id="277"/>
    <lineage>
        <taxon>Bacteria</taxon>
        <taxon>Thermotogati</taxon>
        <taxon>Deinococcota</taxon>
        <taxon>Deinococci</taxon>
        <taxon>Thermales</taxon>
        <taxon>Thermaceae</taxon>
        <taxon>Meiothermus</taxon>
    </lineage>
</organism>
<dbReference type="EMBL" id="DSWI01000007">
    <property type="protein sequence ID" value="HFG19119.1"/>
    <property type="molecule type" value="Genomic_DNA"/>
</dbReference>
<sequence length="100" mass="11020">MLSKEQTLALLKQNRAHLSDVYGVQRIGVFGSFAKGQPTDESDVDLVVEFEQPIGFRFVELAEYLEGLIGRQVDILTPAGIQGIRVAPIAKDIAESIEYV</sequence>
<feature type="domain" description="Polymerase nucleotidyl transferase" evidence="10">
    <location>
        <begin position="18"/>
        <end position="91"/>
    </location>
</feature>
<gene>
    <name evidence="11" type="ORF">ENS82_00155</name>
</gene>
<protein>
    <submittedName>
        <fullName evidence="11">Nucleotidyltransferase</fullName>
    </submittedName>
</protein>
<evidence type="ECO:0000313" key="11">
    <source>
        <dbReference type="EMBL" id="HFG19119.1"/>
    </source>
</evidence>
<evidence type="ECO:0000256" key="1">
    <source>
        <dbReference type="ARBA" id="ARBA00001946"/>
    </source>
</evidence>
<dbReference type="GO" id="GO:0016779">
    <property type="term" value="F:nucleotidyltransferase activity"/>
    <property type="evidence" value="ECO:0007669"/>
    <property type="project" value="UniProtKB-KW"/>
</dbReference>
<evidence type="ECO:0000256" key="7">
    <source>
        <dbReference type="ARBA" id="ARBA00022840"/>
    </source>
</evidence>
<dbReference type="InterPro" id="IPR052038">
    <property type="entry name" value="Type-VII_TA_antitoxin"/>
</dbReference>
<evidence type="ECO:0000256" key="8">
    <source>
        <dbReference type="ARBA" id="ARBA00022842"/>
    </source>
</evidence>
<accession>A0A7C3HSH4</accession>
<evidence type="ECO:0000256" key="6">
    <source>
        <dbReference type="ARBA" id="ARBA00022741"/>
    </source>
</evidence>
<reference evidence="11" key="1">
    <citation type="journal article" date="2020" name="mSystems">
        <title>Genome- and Community-Level Interaction Insights into Carbon Utilization and Element Cycling Functions of Hydrothermarchaeota in Hydrothermal Sediment.</title>
        <authorList>
            <person name="Zhou Z."/>
            <person name="Liu Y."/>
            <person name="Xu W."/>
            <person name="Pan J."/>
            <person name="Luo Z.H."/>
            <person name="Li M."/>
        </authorList>
    </citation>
    <scope>NUCLEOTIDE SEQUENCE [LARGE SCALE GENOMIC DNA]</scope>
    <source>
        <strain evidence="11">SpSt-524</strain>
    </source>
</reference>
<evidence type="ECO:0000259" key="10">
    <source>
        <dbReference type="Pfam" id="PF01909"/>
    </source>
</evidence>
<evidence type="ECO:0000256" key="4">
    <source>
        <dbReference type="ARBA" id="ARBA00022695"/>
    </source>
</evidence>
<keyword evidence="5" id="KW-0479">Metal-binding</keyword>
<comment type="similarity">
    <text evidence="9">Belongs to the MntA antitoxin family.</text>
</comment>
<dbReference type="CDD" id="cd05403">
    <property type="entry name" value="NT_KNTase_like"/>
    <property type="match status" value="1"/>
</dbReference>
<dbReference type="PANTHER" id="PTHR33571">
    <property type="entry name" value="SSL8005 PROTEIN"/>
    <property type="match status" value="1"/>
</dbReference>
<name>A0A7C3HSH4_MEIRU</name>
<dbReference type="SUPFAM" id="SSF81301">
    <property type="entry name" value="Nucleotidyltransferase"/>
    <property type="match status" value="1"/>
</dbReference>
<keyword evidence="8" id="KW-0460">Magnesium</keyword>
<dbReference type="GO" id="GO:0046872">
    <property type="term" value="F:metal ion binding"/>
    <property type="evidence" value="ECO:0007669"/>
    <property type="project" value="UniProtKB-KW"/>
</dbReference>
<proteinExistence type="inferred from homology"/>
<keyword evidence="3 11" id="KW-0808">Transferase</keyword>
<comment type="cofactor">
    <cofactor evidence="1">
        <name>Mg(2+)</name>
        <dbReference type="ChEBI" id="CHEBI:18420"/>
    </cofactor>
</comment>
<dbReference type="Gene3D" id="3.30.460.10">
    <property type="entry name" value="Beta Polymerase, domain 2"/>
    <property type="match status" value="1"/>
</dbReference>
<keyword evidence="2" id="KW-1277">Toxin-antitoxin system</keyword>
<evidence type="ECO:0000256" key="3">
    <source>
        <dbReference type="ARBA" id="ARBA00022679"/>
    </source>
</evidence>
<dbReference type="Pfam" id="PF01909">
    <property type="entry name" value="NTP_transf_2"/>
    <property type="match status" value="1"/>
</dbReference>